<reference evidence="4" key="1">
    <citation type="submission" date="2017-01" db="EMBL/GenBank/DDBJ databases">
        <title>Comparative genomics of anhydrobiosis in the tardigrade Hypsibius dujardini.</title>
        <authorList>
            <person name="Yoshida Y."/>
            <person name="Koutsovoulos G."/>
            <person name="Laetsch D."/>
            <person name="Stevens L."/>
            <person name="Kumar S."/>
            <person name="Horikawa D."/>
            <person name="Ishino K."/>
            <person name="Komine S."/>
            <person name="Tomita M."/>
            <person name="Blaxter M."/>
            <person name="Arakawa K."/>
        </authorList>
    </citation>
    <scope>NUCLEOTIDE SEQUENCE [LARGE SCALE GENOMIC DNA]</scope>
    <source>
        <strain evidence="4">Z151</strain>
    </source>
</reference>
<evidence type="ECO:0000256" key="1">
    <source>
        <dbReference type="SAM" id="MobiDB-lite"/>
    </source>
</evidence>
<sequence length="146" mass="16508">MAPDPKPGSNAFEVLQKTIYGEARGESKAGQVAVAWVIKNRVDQNKSYWGGDSYEGVCMHPRQFECWNKGDIAVKELDAFNQIGAWLPTVFKDHPDLTKKADHFHNPGTDTQNNPATGGKPNWLANVEKTVEIGDHRFYRTKFEFR</sequence>
<evidence type="ECO:0000259" key="2">
    <source>
        <dbReference type="Pfam" id="PF07486"/>
    </source>
</evidence>
<dbReference type="Gene3D" id="1.10.10.2520">
    <property type="entry name" value="Cell wall hydrolase SleB, domain 1"/>
    <property type="match status" value="1"/>
</dbReference>
<evidence type="ECO:0000313" key="4">
    <source>
        <dbReference type="Proteomes" id="UP000192578"/>
    </source>
</evidence>
<dbReference type="Proteomes" id="UP000192578">
    <property type="component" value="Unassembled WGS sequence"/>
</dbReference>
<keyword evidence="4" id="KW-1185">Reference proteome</keyword>
<dbReference type="GO" id="GO:0016787">
    <property type="term" value="F:hydrolase activity"/>
    <property type="evidence" value="ECO:0007669"/>
    <property type="project" value="InterPro"/>
</dbReference>
<evidence type="ECO:0000313" key="3">
    <source>
        <dbReference type="EMBL" id="OQV19648.1"/>
    </source>
</evidence>
<dbReference type="InterPro" id="IPR011105">
    <property type="entry name" value="Cell_wall_hydrolase_SleB"/>
</dbReference>
<name>A0A1W0WWT3_HYPEX</name>
<dbReference type="EMBL" id="MTYJ01000037">
    <property type="protein sequence ID" value="OQV19648.1"/>
    <property type="molecule type" value="Genomic_DNA"/>
</dbReference>
<protein>
    <recommendedName>
        <fullName evidence="2">Cell wall hydrolase SleB domain-containing protein</fullName>
    </recommendedName>
</protein>
<proteinExistence type="predicted"/>
<dbReference type="OrthoDB" id="9983162at2759"/>
<gene>
    <name evidence="3" type="ORF">BV898_06420</name>
</gene>
<dbReference type="Pfam" id="PF07486">
    <property type="entry name" value="Hydrolase_2"/>
    <property type="match status" value="1"/>
</dbReference>
<comment type="caution">
    <text evidence="3">The sequence shown here is derived from an EMBL/GenBank/DDBJ whole genome shotgun (WGS) entry which is preliminary data.</text>
</comment>
<feature type="region of interest" description="Disordered" evidence="1">
    <location>
        <begin position="103"/>
        <end position="122"/>
    </location>
</feature>
<organism evidence="3 4">
    <name type="scientific">Hypsibius exemplaris</name>
    <name type="common">Freshwater tardigrade</name>
    <dbReference type="NCBI Taxonomy" id="2072580"/>
    <lineage>
        <taxon>Eukaryota</taxon>
        <taxon>Metazoa</taxon>
        <taxon>Ecdysozoa</taxon>
        <taxon>Tardigrada</taxon>
        <taxon>Eutardigrada</taxon>
        <taxon>Parachela</taxon>
        <taxon>Hypsibioidea</taxon>
        <taxon>Hypsibiidae</taxon>
        <taxon>Hypsibius</taxon>
    </lineage>
</organism>
<dbReference type="InterPro" id="IPR042047">
    <property type="entry name" value="SleB_dom1"/>
</dbReference>
<accession>A0A1W0WWT3</accession>
<dbReference type="AlphaFoldDB" id="A0A1W0WWT3"/>
<feature type="domain" description="Cell wall hydrolase SleB" evidence="2">
    <location>
        <begin position="25"/>
        <end position="139"/>
    </location>
</feature>